<sequence length="128" mass="14953">MSHFTKIKTTLKDLTVLKKSLRDLSIQWEDKSQVVKGYKDQTSFANLVITQNNNYDIGFAWNGFEYQLVADLQFWQQPWSVELFLDKVTQRYAYNSIVDTTKLQGFEAIEEINHENGAIKLTLQRWGA</sequence>
<dbReference type="PANTHER" id="PTHR39638:SF2">
    <property type="entry name" value="YCF35"/>
    <property type="match status" value="1"/>
</dbReference>
<evidence type="ECO:0000256" key="1">
    <source>
        <dbReference type="ARBA" id="ARBA00004474"/>
    </source>
</evidence>
<protein>
    <recommendedName>
        <fullName evidence="3">Uncharacterized protein ycf35</fullName>
    </recommendedName>
</protein>
<proteinExistence type="inferred from homology"/>
<geneLocation type="chloroplast" evidence="5"/>
<comment type="similarity">
    <text evidence="2">Belongs to the ycf35 family.</text>
</comment>
<comment type="subcellular location">
    <subcellularLocation>
        <location evidence="1">Plastid</location>
    </subcellularLocation>
</comment>
<organism evidence="5">
    <name type="scientific">Baffinella frigidus</name>
    <dbReference type="NCBI Taxonomy" id="2571260"/>
    <lineage>
        <taxon>Eukaryota</taxon>
        <taxon>Cryptophyceae</taxon>
        <taxon>Cryptomonadales</taxon>
        <taxon>Baffinellaceae</taxon>
        <taxon>Baffinella</taxon>
    </lineage>
</organism>
<evidence type="ECO:0000256" key="2">
    <source>
        <dbReference type="ARBA" id="ARBA00009068"/>
    </source>
</evidence>
<evidence type="ECO:0000256" key="3">
    <source>
        <dbReference type="ARBA" id="ARBA00021585"/>
    </source>
</evidence>
<evidence type="ECO:0000313" key="5">
    <source>
        <dbReference type="EMBL" id="QQP22346.1"/>
    </source>
</evidence>
<dbReference type="Pfam" id="PF06868">
    <property type="entry name" value="DUF1257"/>
    <property type="match status" value="1"/>
</dbReference>
<name>A0A7T8JKA4_9CRYP</name>
<reference evidence="5" key="1">
    <citation type="journal article" date="2019" name="Mitochondrial DNA Part B Resour">
        <title>The complete plastid genome of a marine microalgae Cryptophyceae sp. CCMP2293 (Cryptophyta).</title>
        <authorList>
            <person name="Xu K."/>
            <person name="Hu S."/>
            <person name="Tang X."/>
        </authorList>
    </citation>
    <scope>NUCLEOTIDE SEQUENCE</scope>
</reference>
<evidence type="ECO:0000256" key="4">
    <source>
        <dbReference type="ARBA" id="ARBA00022640"/>
    </source>
</evidence>
<keyword evidence="5" id="KW-0150">Chloroplast</keyword>
<keyword evidence="4 5" id="KW-0934">Plastid</keyword>
<gene>
    <name evidence="5" type="primary">ycf35</name>
</gene>
<dbReference type="EMBL" id="MK798155">
    <property type="protein sequence ID" value="QQP22346.1"/>
    <property type="molecule type" value="Genomic_DNA"/>
</dbReference>
<dbReference type="AlphaFoldDB" id="A0A7T8JKA4"/>
<dbReference type="InterPro" id="IPR009666">
    <property type="entry name" value="Uncharacterised_Ycf35"/>
</dbReference>
<accession>A0A7T8JKA4</accession>
<dbReference type="PANTHER" id="PTHR39638">
    <property type="entry name" value="YCF35"/>
    <property type="match status" value="1"/>
</dbReference>
<dbReference type="GO" id="GO:0009536">
    <property type="term" value="C:plastid"/>
    <property type="evidence" value="ECO:0007669"/>
    <property type="project" value="UniProtKB-SubCell"/>
</dbReference>